<dbReference type="SUPFAM" id="SSF47807">
    <property type="entry name" value="5' to 3' exonuclease, C-terminal subdomain"/>
    <property type="match status" value="1"/>
</dbReference>
<dbReference type="InterPro" id="IPR020045">
    <property type="entry name" value="DNA_polI_H3TH"/>
</dbReference>
<dbReference type="InterPro" id="IPR008918">
    <property type="entry name" value="HhH2"/>
</dbReference>
<evidence type="ECO:0000313" key="5">
    <source>
        <dbReference type="EMBL" id="SVA31155.1"/>
    </source>
</evidence>
<feature type="non-terminal residue" evidence="5">
    <location>
        <position position="1"/>
    </location>
</feature>
<keyword evidence="3" id="KW-0238">DNA-binding</keyword>
<dbReference type="PANTHER" id="PTHR42646">
    <property type="entry name" value="FLAP ENDONUCLEASE XNI"/>
    <property type="match status" value="1"/>
</dbReference>
<protein>
    <recommendedName>
        <fullName evidence="4">5'-3' exonuclease domain-containing protein</fullName>
    </recommendedName>
</protein>
<keyword evidence="2" id="KW-0378">Hydrolase</keyword>
<dbReference type="FunFam" id="1.10.150.20:FF:000003">
    <property type="entry name" value="DNA polymerase I"/>
    <property type="match status" value="1"/>
</dbReference>
<dbReference type="Gene3D" id="1.10.150.20">
    <property type="entry name" value="5' to 3' exonuclease, C-terminal subdomain"/>
    <property type="match status" value="1"/>
</dbReference>
<dbReference type="AlphaFoldDB" id="A0A381USK7"/>
<dbReference type="InterPro" id="IPR029060">
    <property type="entry name" value="PIN-like_dom_sf"/>
</dbReference>
<dbReference type="GO" id="GO:0003677">
    <property type="term" value="F:DNA binding"/>
    <property type="evidence" value="ECO:0007669"/>
    <property type="project" value="UniProtKB-KW"/>
</dbReference>
<dbReference type="CDD" id="cd09859">
    <property type="entry name" value="PIN_53EXO"/>
    <property type="match status" value="1"/>
</dbReference>
<dbReference type="GO" id="GO:0017108">
    <property type="term" value="F:5'-flap endonuclease activity"/>
    <property type="evidence" value="ECO:0007669"/>
    <property type="project" value="InterPro"/>
</dbReference>
<evidence type="ECO:0000256" key="3">
    <source>
        <dbReference type="ARBA" id="ARBA00023125"/>
    </source>
</evidence>
<dbReference type="SMART" id="SM00475">
    <property type="entry name" value="53EXOc"/>
    <property type="match status" value="1"/>
</dbReference>
<evidence type="ECO:0000259" key="4">
    <source>
        <dbReference type="SMART" id="SM00475"/>
    </source>
</evidence>
<name>A0A381USK7_9ZZZZ</name>
<sequence>VHVLLVDGLNLIRRVYAGVPLTGTPETRSESVVNACLFSLQRALRSHPATHAVCALDSDQPGWRRELYPDYKKNRSPMPEELRDILPDVLKAYLTVGVRSVTISGLEADDVIATIAKRVADANGHVTVVSTDKSFCQLIGFGVRVYDHFADLEHDRDWTRERFGVEPEVLADLFALAGDSSLGISGVRSVGVHTAVKLLNDHATLEGVLAAAGDIAGKLGSKLRDGREDARLAKKLVSLVTDAELGINLRDFRFEQ</sequence>
<dbReference type="InterPro" id="IPR020046">
    <property type="entry name" value="5-3_exonucl_a-hlix_arch_N"/>
</dbReference>
<organism evidence="5">
    <name type="scientific">marine metagenome</name>
    <dbReference type="NCBI Taxonomy" id="408172"/>
    <lineage>
        <taxon>unclassified sequences</taxon>
        <taxon>metagenomes</taxon>
        <taxon>ecological metagenomes</taxon>
    </lineage>
</organism>
<reference evidence="5" key="1">
    <citation type="submission" date="2018-05" db="EMBL/GenBank/DDBJ databases">
        <authorList>
            <person name="Lanie J.A."/>
            <person name="Ng W.-L."/>
            <person name="Kazmierczak K.M."/>
            <person name="Andrzejewski T.M."/>
            <person name="Davidsen T.M."/>
            <person name="Wayne K.J."/>
            <person name="Tettelin H."/>
            <person name="Glass J.I."/>
            <person name="Rusch D."/>
            <person name="Podicherti R."/>
            <person name="Tsui H.-C.T."/>
            <person name="Winkler M.E."/>
        </authorList>
    </citation>
    <scope>NUCLEOTIDE SEQUENCE</scope>
</reference>
<dbReference type="SUPFAM" id="SSF88723">
    <property type="entry name" value="PIN domain-like"/>
    <property type="match status" value="1"/>
</dbReference>
<dbReference type="SMART" id="SM00279">
    <property type="entry name" value="HhH2"/>
    <property type="match status" value="1"/>
</dbReference>
<gene>
    <name evidence="5" type="ORF">METZ01_LOCUS84009</name>
</gene>
<evidence type="ECO:0000256" key="2">
    <source>
        <dbReference type="ARBA" id="ARBA00022801"/>
    </source>
</evidence>
<dbReference type="InterPro" id="IPR002421">
    <property type="entry name" value="5-3_exonuclease"/>
</dbReference>
<dbReference type="CDD" id="cd09898">
    <property type="entry name" value="H3TH_53EXO"/>
    <property type="match status" value="1"/>
</dbReference>
<dbReference type="Gene3D" id="3.40.50.1010">
    <property type="entry name" value="5'-nuclease"/>
    <property type="match status" value="1"/>
</dbReference>
<dbReference type="Pfam" id="PF01367">
    <property type="entry name" value="5_3_exonuc"/>
    <property type="match status" value="1"/>
</dbReference>
<feature type="domain" description="5'-3' exonuclease" evidence="4">
    <location>
        <begin position="1"/>
        <end position="255"/>
    </location>
</feature>
<proteinExistence type="predicted"/>
<keyword evidence="1" id="KW-0540">Nuclease</keyword>
<dbReference type="Pfam" id="PF02739">
    <property type="entry name" value="5_3_exonuc_N"/>
    <property type="match status" value="1"/>
</dbReference>
<dbReference type="InterPro" id="IPR038969">
    <property type="entry name" value="FEN"/>
</dbReference>
<dbReference type="GO" id="GO:0033567">
    <property type="term" value="P:DNA replication, Okazaki fragment processing"/>
    <property type="evidence" value="ECO:0007669"/>
    <property type="project" value="InterPro"/>
</dbReference>
<dbReference type="GO" id="GO:0008409">
    <property type="term" value="F:5'-3' exonuclease activity"/>
    <property type="evidence" value="ECO:0007669"/>
    <property type="project" value="InterPro"/>
</dbReference>
<accession>A0A381USK7</accession>
<dbReference type="PANTHER" id="PTHR42646:SF2">
    <property type="entry name" value="5'-3' EXONUCLEASE FAMILY PROTEIN"/>
    <property type="match status" value="1"/>
</dbReference>
<dbReference type="EMBL" id="UINC01007053">
    <property type="protein sequence ID" value="SVA31155.1"/>
    <property type="molecule type" value="Genomic_DNA"/>
</dbReference>
<evidence type="ECO:0000256" key="1">
    <source>
        <dbReference type="ARBA" id="ARBA00022722"/>
    </source>
</evidence>
<dbReference type="InterPro" id="IPR036279">
    <property type="entry name" value="5-3_exonuclease_C_sf"/>
</dbReference>